<keyword evidence="1" id="KW-0175">Coiled coil</keyword>
<sequence>MVEDADLQQRLERARLTVAEQRQRLRASRLRLREIEAAASARSDRATAGLLRSRGYPSPAPPVPPHPPDWLEPPPPEP</sequence>
<feature type="compositionally biased region" description="Pro residues" evidence="2">
    <location>
        <begin position="58"/>
        <end position="78"/>
    </location>
</feature>
<name>A0A6J4MPR2_9ACTN</name>
<feature type="region of interest" description="Disordered" evidence="2">
    <location>
        <begin position="38"/>
        <end position="78"/>
    </location>
</feature>
<protein>
    <submittedName>
        <fullName evidence="3">Uncharacterized protein</fullName>
    </submittedName>
</protein>
<reference evidence="3" key="1">
    <citation type="submission" date="2020-02" db="EMBL/GenBank/DDBJ databases">
        <authorList>
            <person name="Meier V. D."/>
        </authorList>
    </citation>
    <scope>NUCLEOTIDE SEQUENCE</scope>
    <source>
        <strain evidence="3">AVDCRST_MAG16</strain>
    </source>
</reference>
<dbReference type="AlphaFoldDB" id="A0A6J4MPR2"/>
<gene>
    <name evidence="3" type="ORF">AVDCRST_MAG16-3302</name>
</gene>
<organism evidence="3">
    <name type="scientific">uncultured Frankineae bacterium</name>
    <dbReference type="NCBI Taxonomy" id="437475"/>
    <lineage>
        <taxon>Bacteria</taxon>
        <taxon>Bacillati</taxon>
        <taxon>Actinomycetota</taxon>
        <taxon>Actinomycetes</taxon>
        <taxon>Frankiales</taxon>
        <taxon>environmental samples</taxon>
    </lineage>
</organism>
<evidence type="ECO:0000313" key="3">
    <source>
        <dbReference type="EMBL" id="CAA9363811.1"/>
    </source>
</evidence>
<feature type="coiled-coil region" evidence="1">
    <location>
        <begin position="4"/>
        <end position="38"/>
    </location>
</feature>
<evidence type="ECO:0000256" key="1">
    <source>
        <dbReference type="SAM" id="Coils"/>
    </source>
</evidence>
<evidence type="ECO:0000256" key="2">
    <source>
        <dbReference type="SAM" id="MobiDB-lite"/>
    </source>
</evidence>
<proteinExistence type="predicted"/>
<dbReference type="EMBL" id="CADCUE010000307">
    <property type="protein sequence ID" value="CAA9363811.1"/>
    <property type="molecule type" value="Genomic_DNA"/>
</dbReference>
<accession>A0A6J4MPR2</accession>